<feature type="compositionally biased region" description="Basic and acidic residues" evidence="1">
    <location>
        <begin position="43"/>
        <end position="54"/>
    </location>
</feature>
<keyword evidence="4" id="KW-1185">Reference proteome</keyword>
<evidence type="ECO:0000313" key="4">
    <source>
        <dbReference type="Proteomes" id="UP000015100"/>
    </source>
</evidence>
<feature type="region of interest" description="Disordered" evidence="1">
    <location>
        <begin position="24"/>
        <end position="72"/>
    </location>
</feature>
<feature type="compositionally biased region" description="Basic and acidic residues" evidence="1">
    <location>
        <begin position="61"/>
        <end position="72"/>
    </location>
</feature>
<name>S8BCU8_DACHA</name>
<feature type="chain" id="PRO_5004548977" evidence="2">
    <location>
        <begin position="21"/>
        <end position="95"/>
    </location>
</feature>
<dbReference type="HOGENOM" id="CLU_2372755_0_0_1"/>
<reference evidence="3 4" key="1">
    <citation type="journal article" date="2013" name="PLoS Genet.">
        <title>Genomic mechanisms accounting for the adaptation to parasitism in nematode-trapping fungi.</title>
        <authorList>
            <person name="Meerupati T."/>
            <person name="Andersson K.M."/>
            <person name="Friman E."/>
            <person name="Kumar D."/>
            <person name="Tunlid A."/>
            <person name="Ahren D."/>
        </authorList>
    </citation>
    <scope>NUCLEOTIDE SEQUENCE [LARGE SCALE GENOMIC DNA]</scope>
    <source>
        <strain evidence="3 4">CBS 200.50</strain>
    </source>
</reference>
<proteinExistence type="predicted"/>
<gene>
    <name evidence="3" type="ORF">H072_9394</name>
</gene>
<sequence>MKLITLFGYFTLLVASTVLAAPFPNPEAEAAPAPKKGVTYKGNHHEKTADEKAQDAANQQRAHDQERAKIKDEDVYGSDAYWKALHERMRNQNHR</sequence>
<evidence type="ECO:0000256" key="1">
    <source>
        <dbReference type="SAM" id="MobiDB-lite"/>
    </source>
</evidence>
<dbReference type="AlphaFoldDB" id="S8BCU8"/>
<organism evidence="3 4">
    <name type="scientific">Dactylellina haptotyla (strain CBS 200.50)</name>
    <name type="common">Nematode-trapping fungus</name>
    <name type="synonym">Monacrosporium haptotylum</name>
    <dbReference type="NCBI Taxonomy" id="1284197"/>
    <lineage>
        <taxon>Eukaryota</taxon>
        <taxon>Fungi</taxon>
        <taxon>Dikarya</taxon>
        <taxon>Ascomycota</taxon>
        <taxon>Pezizomycotina</taxon>
        <taxon>Orbiliomycetes</taxon>
        <taxon>Orbiliales</taxon>
        <taxon>Orbiliaceae</taxon>
        <taxon>Dactylellina</taxon>
    </lineage>
</organism>
<dbReference type="Proteomes" id="UP000015100">
    <property type="component" value="Unassembled WGS sequence"/>
</dbReference>
<dbReference type="EMBL" id="AQGS01000803">
    <property type="protein sequence ID" value="EPS37033.1"/>
    <property type="molecule type" value="Genomic_DNA"/>
</dbReference>
<accession>S8BCU8</accession>
<evidence type="ECO:0000313" key="3">
    <source>
        <dbReference type="EMBL" id="EPS37033.1"/>
    </source>
</evidence>
<comment type="caution">
    <text evidence="3">The sequence shown here is derived from an EMBL/GenBank/DDBJ whole genome shotgun (WGS) entry which is preliminary data.</text>
</comment>
<reference evidence="4" key="2">
    <citation type="submission" date="2013-04" db="EMBL/GenBank/DDBJ databases">
        <title>Genomic mechanisms accounting for the adaptation to parasitism in nematode-trapping fungi.</title>
        <authorList>
            <person name="Ahren D.G."/>
        </authorList>
    </citation>
    <scope>NUCLEOTIDE SEQUENCE [LARGE SCALE GENOMIC DNA]</scope>
    <source>
        <strain evidence="4">CBS 200.50</strain>
    </source>
</reference>
<keyword evidence="2" id="KW-0732">Signal</keyword>
<protein>
    <submittedName>
        <fullName evidence="3">Uncharacterized protein</fullName>
    </submittedName>
</protein>
<feature type="compositionally biased region" description="Low complexity" evidence="1">
    <location>
        <begin position="24"/>
        <end position="34"/>
    </location>
</feature>
<evidence type="ECO:0000256" key="2">
    <source>
        <dbReference type="SAM" id="SignalP"/>
    </source>
</evidence>
<feature type="signal peptide" evidence="2">
    <location>
        <begin position="1"/>
        <end position="20"/>
    </location>
</feature>